<dbReference type="VEuPathDB" id="TrichDB:TVAGG3_0386100"/>
<sequence>MMFLRILSIKIQSKSNIFGIHLHSAIYSNKKFERIPITSIVESLTVYDCIFQDNVNLEGVGGAIIASTPVFCYNSLFQRCYAEAVAGITTTRNLNLEKSVFDSCRAPNTAGFKCDRGETVSLNECGFSSLETKENGILLLYWLKTFKFTNCNSSDIHVLSYDSIGLIFSDTSYFNWNKFYHIKSENIQPGVSIIESVNFVAENSIFNNFTAEHDTLNGVFQSSSSINKISVISSIFTNFQKHILTAEQPAEFLFIKCSFSVSKEDVIVYLSDGEFHFDEKGCSYNVNQNIPEITIKKLKIDIKKEENNKNEVVIINEDSQPNFVFYSVMFLIGLFVGVYLGVNIFVSHKFH</sequence>
<name>A2FNM4_TRIV3</name>
<keyword evidence="1" id="KW-0812">Transmembrane</keyword>
<evidence type="ECO:0000256" key="1">
    <source>
        <dbReference type="SAM" id="Phobius"/>
    </source>
</evidence>
<dbReference type="AlphaFoldDB" id="A2FNM4"/>
<dbReference type="EMBL" id="DS113909">
    <property type="protein sequence ID" value="EAX93492.1"/>
    <property type="molecule type" value="Genomic_DNA"/>
</dbReference>
<reference evidence="2" key="1">
    <citation type="submission" date="2006-10" db="EMBL/GenBank/DDBJ databases">
        <authorList>
            <person name="Amadeo P."/>
            <person name="Zhao Q."/>
            <person name="Wortman J."/>
            <person name="Fraser-Liggett C."/>
            <person name="Carlton J."/>
        </authorList>
    </citation>
    <scope>NUCLEOTIDE SEQUENCE</scope>
    <source>
        <strain evidence="2">G3</strain>
    </source>
</reference>
<evidence type="ECO:0000313" key="2">
    <source>
        <dbReference type="EMBL" id="EAX93492.1"/>
    </source>
</evidence>
<keyword evidence="3" id="KW-1185">Reference proteome</keyword>
<dbReference type="RefSeq" id="XP_001306422.1">
    <property type="nucleotide sequence ID" value="XM_001306421.1"/>
</dbReference>
<reference evidence="2" key="2">
    <citation type="journal article" date="2007" name="Science">
        <title>Draft genome sequence of the sexually transmitted pathogen Trichomonas vaginalis.</title>
        <authorList>
            <person name="Carlton J.M."/>
            <person name="Hirt R.P."/>
            <person name="Silva J.C."/>
            <person name="Delcher A.L."/>
            <person name="Schatz M."/>
            <person name="Zhao Q."/>
            <person name="Wortman J.R."/>
            <person name="Bidwell S.L."/>
            <person name="Alsmark U.C.M."/>
            <person name="Besteiro S."/>
            <person name="Sicheritz-Ponten T."/>
            <person name="Noel C.J."/>
            <person name="Dacks J.B."/>
            <person name="Foster P.G."/>
            <person name="Simillion C."/>
            <person name="Van de Peer Y."/>
            <person name="Miranda-Saavedra D."/>
            <person name="Barton G.J."/>
            <person name="Westrop G.D."/>
            <person name="Mueller S."/>
            <person name="Dessi D."/>
            <person name="Fiori P.L."/>
            <person name="Ren Q."/>
            <person name="Paulsen I."/>
            <person name="Zhang H."/>
            <person name="Bastida-Corcuera F.D."/>
            <person name="Simoes-Barbosa A."/>
            <person name="Brown M.T."/>
            <person name="Hayes R.D."/>
            <person name="Mukherjee M."/>
            <person name="Okumura C.Y."/>
            <person name="Schneider R."/>
            <person name="Smith A.J."/>
            <person name="Vanacova S."/>
            <person name="Villalvazo M."/>
            <person name="Haas B.J."/>
            <person name="Pertea M."/>
            <person name="Feldblyum T.V."/>
            <person name="Utterback T.R."/>
            <person name="Shu C.L."/>
            <person name="Osoegawa K."/>
            <person name="de Jong P.J."/>
            <person name="Hrdy I."/>
            <person name="Horvathova L."/>
            <person name="Zubacova Z."/>
            <person name="Dolezal P."/>
            <person name="Malik S.B."/>
            <person name="Logsdon J.M. Jr."/>
            <person name="Henze K."/>
            <person name="Gupta A."/>
            <person name="Wang C.C."/>
            <person name="Dunne R.L."/>
            <person name="Upcroft J.A."/>
            <person name="Upcroft P."/>
            <person name="White O."/>
            <person name="Salzberg S.L."/>
            <person name="Tang P."/>
            <person name="Chiu C.-H."/>
            <person name="Lee Y.-S."/>
            <person name="Embley T.M."/>
            <person name="Coombs G.H."/>
            <person name="Mottram J.C."/>
            <person name="Tachezy J."/>
            <person name="Fraser-Liggett C.M."/>
            <person name="Johnson P.J."/>
        </authorList>
    </citation>
    <scope>NUCLEOTIDE SEQUENCE [LARGE SCALE GENOMIC DNA]</scope>
    <source>
        <strain evidence="2">G3</strain>
    </source>
</reference>
<organism evidence="2 3">
    <name type="scientific">Trichomonas vaginalis (strain ATCC PRA-98 / G3)</name>
    <dbReference type="NCBI Taxonomy" id="412133"/>
    <lineage>
        <taxon>Eukaryota</taxon>
        <taxon>Metamonada</taxon>
        <taxon>Parabasalia</taxon>
        <taxon>Trichomonadida</taxon>
        <taxon>Trichomonadidae</taxon>
        <taxon>Trichomonas</taxon>
    </lineage>
</organism>
<proteinExistence type="predicted"/>
<dbReference type="Proteomes" id="UP000001542">
    <property type="component" value="Unassembled WGS sequence"/>
</dbReference>
<dbReference type="KEGG" id="tva:4751210"/>
<accession>A2FNM4</accession>
<protein>
    <submittedName>
        <fullName evidence="2">Uncharacterized protein</fullName>
    </submittedName>
</protein>
<dbReference type="VEuPathDB" id="TrichDB:TVAG_407930"/>
<keyword evidence="1" id="KW-1133">Transmembrane helix</keyword>
<keyword evidence="1" id="KW-0472">Membrane</keyword>
<gene>
    <name evidence="2" type="ORF">TVAG_407930</name>
</gene>
<evidence type="ECO:0000313" key="3">
    <source>
        <dbReference type="Proteomes" id="UP000001542"/>
    </source>
</evidence>
<dbReference type="InParanoid" id="A2FNM4"/>
<feature type="transmembrane region" description="Helical" evidence="1">
    <location>
        <begin position="323"/>
        <end position="346"/>
    </location>
</feature>